<proteinExistence type="predicted"/>
<dbReference type="RefSeq" id="WP_302721173.1">
    <property type="nucleotide sequence ID" value="NZ_JAULRU010000257.1"/>
</dbReference>
<name>A0ABU4S267_9GAMM</name>
<evidence type="ECO:0000313" key="3">
    <source>
        <dbReference type="Proteomes" id="UP001273505"/>
    </source>
</evidence>
<dbReference type="InterPro" id="IPR023159">
    <property type="entry name" value="SO1590-like_sf"/>
</dbReference>
<keyword evidence="3" id="KW-1185">Reference proteome</keyword>
<dbReference type="Gene3D" id="2.40.350.10">
    <property type="entry name" value="SO1590-like"/>
    <property type="match status" value="1"/>
</dbReference>
<sequence>MKQYLVMLIAMLAVSTFAQERDVKLNSMSVTGKFEVELVPVKDDETPAGRMLINKHYSGDLFGQGLGQMLSKRTASGSAAYVALEEFTGAIEGRKGAFTLLHKGLMNEASQSLDIQILPGSGSGDFAGITGSMSIEQSDGEHRYTLNFDLPKGESK</sequence>
<gene>
    <name evidence="2" type="ORF">SCD92_17875</name>
</gene>
<dbReference type="Pfam" id="PF11528">
    <property type="entry name" value="DUF3224"/>
    <property type="match status" value="1"/>
</dbReference>
<dbReference type="SUPFAM" id="SSF159238">
    <property type="entry name" value="SO1590-like"/>
    <property type="match status" value="1"/>
</dbReference>
<dbReference type="Proteomes" id="UP001273505">
    <property type="component" value="Unassembled WGS sequence"/>
</dbReference>
<feature type="chain" id="PRO_5045175462" evidence="1">
    <location>
        <begin position="19"/>
        <end position="156"/>
    </location>
</feature>
<dbReference type="InterPro" id="IPR021607">
    <property type="entry name" value="DUF3224"/>
</dbReference>
<reference evidence="2 3" key="1">
    <citation type="submission" date="2023-11" db="EMBL/GenBank/DDBJ databases">
        <title>Gilvimarinus fulvus sp. nov., isolated from the surface of Kelp.</title>
        <authorList>
            <person name="Sun Y.Y."/>
            <person name="Gong Y."/>
            <person name="Du Z.J."/>
        </authorList>
    </citation>
    <scope>NUCLEOTIDE SEQUENCE [LARGE SCALE GENOMIC DNA]</scope>
    <source>
        <strain evidence="2 3">SDUM040013</strain>
    </source>
</reference>
<feature type="signal peptide" evidence="1">
    <location>
        <begin position="1"/>
        <end position="18"/>
    </location>
</feature>
<comment type="caution">
    <text evidence="2">The sequence shown here is derived from an EMBL/GenBank/DDBJ whole genome shotgun (WGS) entry which is preliminary data.</text>
</comment>
<evidence type="ECO:0000256" key="1">
    <source>
        <dbReference type="SAM" id="SignalP"/>
    </source>
</evidence>
<accession>A0ABU4S267</accession>
<keyword evidence="1" id="KW-0732">Signal</keyword>
<organism evidence="2 3">
    <name type="scientific">Gilvimarinus gilvus</name>
    <dbReference type="NCBI Taxonomy" id="3058038"/>
    <lineage>
        <taxon>Bacteria</taxon>
        <taxon>Pseudomonadati</taxon>
        <taxon>Pseudomonadota</taxon>
        <taxon>Gammaproteobacteria</taxon>
        <taxon>Cellvibrionales</taxon>
        <taxon>Cellvibrionaceae</taxon>
        <taxon>Gilvimarinus</taxon>
    </lineage>
</organism>
<dbReference type="EMBL" id="JAXAFO010000045">
    <property type="protein sequence ID" value="MDX6851251.1"/>
    <property type="molecule type" value="Genomic_DNA"/>
</dbReference>
<evidence type="ECO:0000313" key="2">
    <source>
        <dbReference type="EMBL" id="MDX6851251.1"/>
    </source>
</evidence>
<protein>
    <submittedName>
        <fullName evidence="2">DUF3224 domain-containing protein</fullName>
    </submittedName>
</protein>